<dbReference type="Pfam" id="PF00931">
    <property type="entry name" value="NB-ARC"/>
    <property type="match status" value="1"/>
</dbReference>
<dbReference type="InterPro" id="IPR019734">
    <property type="entry name" value="TPR_rpt"/>
</dbReference>
<name>A0ABX4CY38_9FLAO</name>
<accession>A0ABX4CY38</accession>
<reference evidence="2 3" key="1">
    <citation type="submission" date="2016-11" db="EMBL/GenBank/DDBJ databases">
        <title>Whole genomes of Flavobacteriaceae.</title>
        <authorList>
            <person name="Stine C."/>
            <person name="Li C."/>
            <person name="Tadesse D."/>
        </authorList>
    </citation>
    <scope>NUCLEOTIDE SEQUENCE [LARGE SCALE GENOMIC DNA]</scope>
    <source>
        <strain evidence="2 3">CCUG 60112</strain>
    </source>
</reference>
<organism evidence="2 3">
    <name type="scientific">Flavobacterium plurextorum</name>
    <dbReference type="NCBI Taxonomy" id="1114867"/>
    <lineage>
        <taxon>Bacteria</taxon>
        <taxon>Pseudomonadati</taxon>
        <taxon>Bacteroidota</taxon>
        <taxon>Flavobacteriia</taxon>
        <taxon>Flavobacteriales</taxon>
        <taxon>Flavobacteriaceae</taxon>
        <taxon>Flavobacterium</taxon>
    </lineage>
</organism>
<dbReference type="InterPro" id="IPR002182">
    <property type="entry name" value="NB-ARC"/>
</dbReference>
<evidence type="ECO:0000259" key="1">
    <source>
        <dbReference type="Pfam" id="PF00931"/>
    </source>
</evidence>
<dbReference type="Gene3D" id="3.40.50.300">
    <property type="entry name" value="P-loop containing nucleotide triphosphate hydrolases"/>
    <property type="match status" value="1"/>
</dbReference>
<dbReference type="InterPro" id="IPR027417">
    <property type="entry name" value="P-loop_NTPase"/>
</dbReference>
<gene>
    <name evidence="2" type="ORF">B0A81_04110</name>
</gene>
<keyword evidence="3" id="KW-1185">Reference proteome</keyword>
<protein>
    <recommendedName>
        <fullName evidence="1">NB-ARC domain-containing protein</fullName>
    </recommendedName>
</protein>
<dbReference type="Proteomes" id="UP000198381">
    <property type="component" value="Unassembled WGS sequence"/>
</dbReference>
<dbReference type="SUPFAM" id="SSF48452">
    <property type="entry name" value="TPR-like"/>
    <property type="match status" value="2"/>
</dbReference>
<comment type="caution">
    <text evidence="2">The sequence shown here is derived from an EMBL/GenBank/DDBJ whole genome shotgun (WGS) entry which is preliminary data.</text>
</comment>
<dbReference type="Pfam" id="PF13181">
    <property type="entry name" value="TPR_8"/>
    <property type="match status" value="1"/>
</dbReference>
<dbReference type="SMART" id="SM00028">
    <property type="entry name" value="TPR"/>
    <property type="match status" value="4"/>
</dbReference>
<proteinExistence type="predicted"/>
<dbReference type="EMBL" id="MUHD01000006">
    <property type="protein sequence ID" value="OXB10200.1"/>
    <property type="molecule type" value="Genomic_DNA"/>
</dbReference>
<evidence type="ECO:0000313" key="3">
    <source>
        <dbReference type="Proteomes" id="UP000198381"/>
    </source>
</evidence>
<dbReference type="SUPFAM" id="SSF52540">
    <property type="entry name" value="P-loop containing nucleoside triphosphate hydrolases"/>
    <property type="match status" value="1"/>
</dbReference>
<sequence>MLELLNKQKQEKLQELYSTPFFEALSEGLSKKKLIERKDKVSKIQDVLEEHNQLIFYGEPGMGKTTILYQFAKNLENVIYISVKDKSPISIFSYLINKIRQLNDDDLLEVVDVDQAVEWLQSSLQKTSATIIIDDCEQLSDTVAKIIPLEKFNNQFLYATRNKNIFSKAGVITYECKAFIDSEIKTFLNSHGKIVGALEFNEIRKASKGNPLYLFYLTNFQITSLPESLIAFQEAIWSDLKTSEQEILILISAPHFSINSLQLSEVLSFASPLEFSKVIENLSTLVSNINGSLHIFHPTFKEFVLDKINDKGLLGHYLIKLGDYFLSKDEIIQATYLLIDLAPEKVDKYLFDVFPRLLDWGELFFAVKVIKRTLSKVKKNIEKGYLYYHLSHANHLLGNKAESRSELDHSISYLEKVKNKKMLAAALIFKAADLVEQGCISEATEMADKIFSNLKEENKEVKAPLLVTLAKIYVDMSETTKAAMVSKEAFEIFEELGDRRGMISSLANLVSSLAHDDTYHNDAEKYGLQLLEIIKGDDTEFSIEVIILNALTSIYRKKKKFEKAKMHCKKAIELCQKYEMKDRAILNLINFGNILRDEKNIEGAKAIYNEALVYTVQYNIKKDEGRVYWILASVEAADGNLEVGLEYAEKSFTACSAVNYYYGIANALNEKAEILELLGENTKAAQAYEDCANYYAKIKQYNQNYRSNTAKAINLYKSVGAKKEANILTTKLIEDAFVDEDFDGIEEVISNDSSDESVVENFRILFQKYFSHSDNHNNIIQQFLSFVEFCKKQNKGKGKLLFKEFLNIIIDSGFKAKYSYSIFGLAIEQSEDLLSDQDLNFIFSLLENCLPFLSCRTIDEEFQILVSIAGKINLEIKVISDELICKKLALSLLMLLHEKPDLIVNEDTMKEKRCGIFFLTHNPEMEKILKNEIPAKSKIFTEHSQSVHMGKADYSILEMIIISPEFETHCNLSKNSDGKGSMYFYVNTIIGIKEHFYHSKIRDDTNKRKPIVQTIAGLLGYTDLEYKNHKADNFSLDLSKVSGLATLQKK</sequence>
<dbReference type="Gene3D" id="1.25.40.10">
    <property type="entry name" value="Tetratricopeptide repeat domain"/>
    <property type="match status" value="2"/>
</dbReference>
<evidence type="ECO:0000313" key="2">
    <source>
        <dbReference type="EMBL" id="OXB10200.1"/>
    </source>
</evidence>
<feature type="domain" description="NB-ARC" evidence="1">
    <location>
        <begin position="38"/>
        <end position="172"/>
    </location>
</feature>
<dbReference type="InterPro" id="IPR011990">
    <property type="entry name" value="TPR-like_helical_dom_sf"/>
</dbReference>